<accession>A0A1I2UQQ1</accession>
<dbReference type="EMBL" id="FOPP01000002">
    <property type="protein sequence ID" value="SFG77206.1"/>
    <property type="molecule type" value="Genomic_DNA"/>
</dbReference>
<gene>
    <name evidence="2" type="ORF">SAMN04489864_102198</name>
</gene>
<evidence type="ECO:0000256" key="1">
    <source>
        <dbReference type="SAM" id="SignalP"/>
    </source>
</evidence>
<evidence type="ECO:0000313" key="2">
    <source>
        <dbReference type="EMBL" id="SFG77206.1"/>
    </source>
</evidence>
<evidence type="ECO:0000313" key="3">
    <source>
        <dbReference type="Proteomes" id="UP000199666"/>
    </source>
</evidence>
<organism evidence="2 3">
    <name type="scientific">Pedobacter insulae</name>
    <dbReference type="NCBI Taxonomy" id="414048"/>
    <lineage>
        <taxon>Bacteria</taxon>
        <taxon>Pseudomonadati</taxon>
        <taxon>Bacteroidota</taxon>
        <taxon>Sphingobacteriia</taxon>
        <taxon>Sphingobacteriales</taxon>
        <taxon>Sphingobacteriaceae</taxon>
        <taxon>Pedobacter</taxon>
    </lineage>
</organism>
<dbReference type="Proteomes" id="UP000199666">
    <property type="component" value="Unassembled WGS sequence"/>
</dbReference>
<dbReference type="AlphaFoldDB" id="A0A1I2UQQ1"/>
<dbReference type="RefSeq" id="WP_090992257.1">
    <property type="nucleotide sequence ID" value="NZ_FOPP01000002.1"/>
</dbReference>
<feature type="chain" id="PRO_5011641341" description="Outer membrane protein beta-barrel domain-containing protein" evidence="1">
    <location>
        <begin position="20"/>
        <end position="226"/>
    </location>
</feature>
<name>A0A1I2UQQ1_9SPHI</name>
<evidence type="ECO:0008006" key="4">
    <source>
        <dbReference type="Google" id="ProtNLM"/>
    </source>
</evidence>
<proteinExistence type="predicted"/>
<feature type="signal peptide" evidence="1">
    <location>
        <begin position="1"/>
        <end position="19"/>
    </location>
</feature>
<sequence>MRRIIYCFLLVSCFHPAFSQVEGDYSYSVGLRGYSIVQMPKILNQTNAQAYEHVYLNGLIIKFNDNQINYRINANYYRKPISFYNSCANCELAKGYNTDYSFKIGFEKNINYAKIQPYFGSDIGFRTNNFTGEVKSTNGIAKATPYNVDADKTGFMISPIMGIKFTPVKQVSIFAETNVDFYYSYERQEIILQDAANTRTQTNYNKWQFLLNPMSFGILIHLIDKN</sequence>
<dbReference type="OrthoDB" id="752592at2"/>
<keyword evidence="3" id="KW-1185">Reference proteome</keyword>
<reference evidence="2 3" key="1">
    <citation type="submission" date="2016-10" db="EMBL/GenBank/DDBJ databases">
        <authorList>
            <person name="de Groot N.N."/>
        </authorList>
    </citation>
    <scope>NUCLEOTIDE SEQUENCE [LARGE SCALE GENOMIC DNA]</scope>
    <source>
        <strain evidence="2 3">DSM 18684</strain>
    </source>
</reference>
<keyword evidence="1" id="KW-0732">Signal</keyword>
<protein>
    <recommendedName>
        <fullName evidence="4">Outer membrane protein beta-barrel domain-containing protein</fullName>
    </recommendedName>
</protein>